<dbReference type="AlphaFoldDB" id="A0A8J7SA39"/>
<dbReference type="InterPro" id="IPR002938">
    <property type="entry name" value="FAD-bd"/>
</dbReference>
<accession>A0A8J7SA39</accession>
<reference evidence="2" key="1">
    <citation type="submission" date="2020-12" db="EMBL/GenBank/DDBJ databases">
        <title>Geomonas sp. Red875, isolated from river sediment.</title>
        <authorList>
            <person name="Xu Z."/>
            <person name="Zhang Z."/>
            <person name="Masuda Y."/>
            <person name="Itoh H."/>
            <person name="Senoo K."/>
        </authorList>
    </citation>
    <scope>NUCLEOTIDE SEQUENCE</scope>
    <source>
        <strain evidence="2">Red875</strain>
    </source>
</reference>
<dbReference type="Gene3D" id="3.50.50.60">
    <property type="entry name" value="FAD/NAD(P)-binding domain"/>
    <property type="match status" value="1"/>
</dbReference>
<dbReference type="RefSeq" id="WP_199386164.1">
    <property type="nucleotide sequence ID" value="NZ_JAEMHM010000021.1"/>
</dbReference>
<dbReference type="PANTHER" id="PTHR42685:SF22">
    <property type="entry name" value="CONDITIONED MEDIUM FACTOR RECEPTOR 1"/>
    <property type="match status" value="1"/>
</dbReference>
<name>A0A8J7SA39_9BACT</name>
<dbReference type="GO" id="GO:0071949">
    <property type="term" value="F:FAD binding"/>
    <property type="evidence" value="ECO:0007669"/>
    <property type="project" value="InterPro"/>
</dbReference>
<protein>
    <submittedName>
        <fullName evidence="2">NAD(P)/FAD-dependent oxidoreductase</fullName>
    </submittedName>
</protein>
<feature type="domain" description="FAD-binding" evidence="1">
    <location>
        <begin position="4"/>
        <end position="52"/>
    </location>
</feature>
<dbReference type="Pfam" id="PF01494">
    <property type="entry name" value="FAD_binding_3"/>
    <property type="match status" value="1"/>
</dbReference>
<gene>
    <name evidence="2" type="ORF">JFN93_21295</name>
</gene>
<sequence length="368" mass="40045">MEHYEVAVIGAGPAGSTCAAALARAGMSVLLMDRETFPREKPCAGWITPEVLHRLDIEPVRYRQAHLLQDIAAFRTGPIYGKEIETRYPAVVSYGIRRVEFDRFLVDRCTAAKALGEQVISLEPIAGGWRINGRIEAAVVVGAGGNHCPVARALGARPASEPIIAAMVAEFPVPGEQLDRGELPAGVPVLCFTEDLRGYGWLMRKGDYVNVGLGSMRVTEIHGQSVSFCSHMLEKYGIEAPKSLRLRGHAYLPYLGRAGRRAVGQGAVLVGDAAGLSFPESGEGILPAVESALLAAEVILSARGNYQKERLERYATELEQTFAGKELGGAGIPQPLRKLAGTLLLSSRYLTRRYVLDKWFLHNETMRH</sequence>
<dbReference type="Proteomes" id="UP000636888">
    <property type="component" value="Unassembled WGS sequence"/>
</dbReference>
<organism evidence="2 3">
    <name type="scientific">Geomesophilobacter sediminis</name>
    <dbReference type="NCBI Taxonomy" id="2798584"/>
    <lineage>
        <taxon>Bacteria</taxon>
        <taxon>Pseudomonadati</taxon>
        <taxon>Thermodesulfobacteriota</taxon>
        <taxon>Desulfuromonadia</taxon>
        <taxon>Geobacterales</taxon>
        <taxon>Geobacteraceae</taxon>
        <taxon>Geomesophilobacter</taxon>
    </lineage>
</organism>
<dbReference type="EMBL" id="JAEMHM010000021">
    <property type="protein sequence ID" value="MBJ6727255.1"/>
    <property type="molecule type" value="Genomic_DNA"/>
</dbReference>
<proteinExistence type="predicted"/>
<dbReference type="PRINTS" id="PR00420">
    <property type="entry name" value="RNGMNOXGNASE"/>
</dbReference>
<dbReference type="SUPFAM" id="SSF51905">
    <property type="entry name" value="FAD/NAD(P)-binding domain"/>
    <property type="match status" value="1"/>
</dbReference>
<keyword evidence="3" id="KW-1185">Reference proteome</keyword>
<evidence type="ECO:0000313" key="2">
    <source>
        <dbReference type="EMBL" id="MBJ6727255.1"/>
    </source>
</evidence>
<evidence type="ECO:0000313" key="3">
    <source>
        <dbReference type="Proteomes" id="UP000636888"/>
    </source>
</evidence>
<comment type="caution">
    <text evidence="2">The sequence shown here is derived from an EMBL/GenBank/DDBJ whole genome shotgun (WGS) entry which is preliminary data.</text>
</comment>
<dbReference type="PANTHER" id="PTHR42685">
    <property type="entry name" value="GERANYLGERANYL DIPHOSPHATE REDUCTASE"/>
    <property type="match status" value="1"/>
</dbReference>
<evidence type="ECO:0000259" key="1">
    <source>
        <dbReference type="Pfam" id="PF01494"/>
    </source>
</evidence>
<dbReference type="InterPro" id="IPR036188">
    <property type="entry name" value="FAD/NAD-bd_sf"/>
</dbReference>
<dbReference type="InterPro" id="IPR050407">
    <property type="entry name" value="Geranylgeranyl_reductase"/>
</dbReference>